<reference evidence="2" key="1">
    <citation type="journal article" date="2014" name="Int. J. Syst. Evol. Microbiol.">
        <title>Complete genome sequence of Corynebacterium casei LMG S-19264T (=DSM 44701T), isolated from a smear-ripened cheese.</title>
        <authorList>
            <consortium name="US DOE Joint Genome Institute (JGI-PGF)"/>
            <person name="Walter F."/>
            <person name="Albersmeier A."/>
            <person name="Kalinowski J."/>
            <person name="Ruckert C."/>
        </authorList>
    </citation>
    <scope>NUCLEOTIDE SEQUENCE</scope>
    <source>
        <strain evidence="2">JCM 3276</strain>
    </source>
</reference>
<name>A0A918GTN4_9PSEU</name>
<dbReference type="Gene3D" id="1.10.10.60">
    <property type="entry name" value="Homeodomain-like"/>
    <property type="match status" value="1"/>
</dbReference>
<dbReference type="InterPro" id="IPR041657">
    <property type="entry name" value="HTH_17"/>
</dbReference>
<gene>
    <name evidence="2" type="ORF">GCM10010171_65320</name>
</gene>
<dbReference type="SUPFAM" id="SSF46955">
    <property type="entry name" value="Putative DNA-binding domain"/>
    <property type="match status" value="1"/>
</dbReference>
<keyword evidence="3" id="KW-1185">Reference proteome</keyword>
<accession>A0A918GTN4</accession>
<evidence type="ECO:0000313" key="3">
    <source>
        <dbReference type="Proteomes" id="UP000660680"/>
    </source>
</evidence>
<proteinExistence type="predicted"/>
<sequence>MSAAKPLSVQDFCQEMGISRSTFYEWRAKQTAPRCIKLPNGEIRIRRAEYERWLNTLEEAA</sequence>
<organism evidence="2 3">
    <name type="scientific">Actinokineospora fastidiosa</name>
    <dbReference type="NCBI Taxonomy" id="1816"/>
    <lineage>
        <taxon>Bacteria</taxon>
        <taxon>Bacillati</taxon>
        <taxon>Actinomycetota</taxon>
        <taxon>Actinomycetes</taxon>
        <taxon>Pseudonocardiales</taxon>
        <taxon>Pseudonocardiaceae</taxon>
        <taxon>Actinokineospora</taxon>
    </lineage>
</organism>
<comment type="caution">
    <text evidence="2">The sequence shown here is derived from an EMBL/GenBank/DDBJ whole genome shotgun (WGS) entry which is preliminary data.</text>
</comment>
<feature type="domain" description="Helix-turn-helix" evidence="1">
    <location>
        <begin position="7"/>
        <end position="55"/>
    </location>
</feature>
<dbReference type="InterPro" id="IPR009061">
    <property type="entry name" value="DNA-bd_dom_put_sf"/>
</dbReference>
<protein>
    <submittedName>
        <fullName evidence="2">Excisionase</fullName>
    </submittedName>
</protein>
<dbReference type="Pfam" id="PF12728">
    <property type="entry name" value="HTH_17"/>
    <property type="match status" value="1"/>
</dbReference>
<evidence type="ECO:0000259" key="1">
    <source>
        <dbReference type="Pfam" id="PF12728"/>
    </source>
</evidence>
<dbReference type="EMBL" id="BMRB01000016">
    <property type="protein sequence ID" value="GGS61434.1"/>
    <property type="molecule type" value="Genomic_DNA"/>
</dbReference>
<evidence type="ECO:0000313" key="2">
    <source>
        <dbReference type="EMBL" id="GGS61434.1"/>
    </source>
</evidence>
<dbReference type="AlphaFoldDB" id="A0A918GTN4"/>
<dbReference type="Proteomes" id="UP000660680">
    <property type="component" value="Unassembled WGS sequence"/>
</dbReference>
<reference evidence="2" key="2">
    <citation type="submission" date="2020-09" db="EMBL/GenBank/DDBJ databases">
        <authorList>
            <person name="Sun Q."/>
            <person name="Ohkuma M."/>
        </authorList>
    </citation>
    <scope>NUCLEOTIDE SEQUENCE</scope>
    <source>
        <strain evidence="2">JCM 3276</strain>
    </source>
</reference>